<dbReference type="GO" id="GO:0009507">
    <property type="term" value="C:chloroplast"/>
    <property type="evidence" value="ECO:0007669"/>
    <property type="project" value="UniProtKB-SubCell"/>
</dbReference>
<evidence type="ECO:0000256" key="2">
    <source>
        <dbReference type="ARBA" id="ARBA00022980"/>
    </source>
</evidence>
<evidence type="ECO:0000256" key="1">
    <source>
        <dbReference type="ARBA" id="ARBA00007596"/>
    </source>
</evidence>
<keyword evidence="6" id="KW-0934">Plastid</keyword>
<protein>
    <recommendedName>
        <fullName evidence="4 5">Large ribosomal subunit protein bL33c</fullName>
    </recommendedName>
</protein>
<dbReference type="AlphaFoldDB" id="B7T1Q7"/>
<dbReference type="EMBL" id="EU912438">
    <property type="protein sequence ID" value="ACF70873.1"/>
    <property type="molecule type" value="Genomic_DNA"/>
</dbReference>
<name>B7T1Q7_VAULI</name>
<dbReference type="PROSITE" id="PS00582">
    <property type="entry name" value="RIBOSOMAL_L33"/>
    <property type="match status" value="1"/>
</dbReference>
<dbReference type="InterPro" id="IPR001705">
    <property type="entry name" value="Ribosomal_bL33"/>
</dbReference>
<sequence>MSKNKGSRILVTLECTNCSINTNKVKAGINRYITKKNRKNTPSRIELNKFCPYCNTHTLHKETK</sequence>
<dbReference type="NCBIfam" id="TIGR01023">
    <property type="entry name" value="rpmG_bact"/>
    <property type="match status" value="1"/>
</dbReference>
<dbReference type="GO" id="GO:0006412">
    <property type="term" value="P:translation"/>
    <property type="evidence" value="ECO:0007669"/>
    <property type="project" value="UniProtKB-UniRule"/>
</dbReference>
<dbReference type="InterPro" id="IPR018264">
    <property type="entry name" value="Ribosomal_bL33_CS"/>
</dbReference>
<evidence type="ECO:0000256" key="5">
    <source>
        <dbReference type="HAMAP-Rule" id="MF_00294"/>
    </source>
</evidence>
<dbReference type="GO" id="GO:0003735">
    <property type="term" value="F:structural constituent of ribosome"/>
    <property type="evidence" value="ECO:0007669"/>
    <property type="project" value="InterPro"/>
</dbReference>
<evidence type="ECO:0000256" key="4">
    <source>
        <dbReference type="ARBA" id="ARBA00035276"/>
    </source>
</evidence>
<dbReference type="NCBIfam" id="NF001764">
    <property type="entry name" value="PRK00504.1"/>
    <property type="match status" value="1"/>
</dbReference>
<dbReference type="PANTHER" id="PTHR43168">
    <property type="entry name" value="50S RIBOSOMAL PROTEIN L33, CHLOROPLASTIC"/>
    <property type="match status" value="1"/>
</dbReference>
<dbReference type="PANTHER" id="PTHR43168:SF2">
    <property type="entry name" value="LARGE RIBOSOMAL SUBUNIT PROTEIN BL33C"/>
    <property type="match status" value="1"/>
</dbReference>
<dbReference type="Gene3D" id="2.20.28.120">
    <property type="entry name" value="Ribosomal protein L33"/>
    <property type="match status" value="1"/>
</dbReference>
<reference evidence="6" key="1">
    <citation type="journal article" date="2008" name="Proc. Natl. Acad. Sci. U.S.A.">
        <title>Horizontal gene transfer of the algal nuclear gene psbO to the photosynthetic sea slug Elysia chlorotica.</title>
        <authorList>
            <person name="Rumpho M.E."/>
            <person name="Worful J.M."/>
            <person name="Lee J."/>
            <person name="Kannan K."/>
            <person name="Tyler M.S."/>
            <person name="Bhattacharya D."/>
            <person name="Moustafa A."/>
            <person name="Manhart J.R."/>
        </authorList>
    </citation>
    <scope>NUCLEOTIDE SEQUENCE [LARGE SCALE GENOMIC DNA]</scope>
    <source>
        <strain>CCMP2940</strain>
    </source>
</reference>
<dbReference type="GO" id="GO:1990904">
    <property type="term" value="C:ribonucleoprotein complex"/>
    <property type="evidence" value="ECO:0007669"/>
    <property type="project" value="UniProtKB-KW"/>
</dbReference>
<keyword evidence="6" id="KW-0150">Chloroplast</keyword>
<geneLocation type="chloroplast" evidence="6"/>
<gene>
    <name evidence="5 6" type="primary">rpl33</name>
</gene>
<dbReference type="GeneID" id="7055964"/>
<dbReference type="RefSeq" id="YP_002327456.1">
    <property type="nucleotide sequence ID" value="NC_011600.1"/>
</dbReference>
<comment type="similarity">
    <text evidence="1 5">Belongs to the bacterial ribosomal protein bL33 family.</text>
</comment>
<dbReference type="InterPro" id="IPR011332">
    <property type="entry name" value="Ribosomal_zn-bd"/>
</dbReference>
<evidence type="ECO:0000256" key="3">
    <source>
        <dbReference type="ARBA" id="ARBA00023274"/>
    </source>
</evidence>
<dbReference type="SUPFAM" id="SSF57829">
    <property type="entry name" value="Zn-binding ribosomal proteins"/>
    <property type="match status" value="1"/>
</dbReference>
<dbReference type="NCBIfam" id="NF001860">
    <property type="entry name" value="PRK00595.1"/>
    <property type="match status" value="1"/>
</dbReference>
<dbReference type="GO" id="GO:0005840">
    <property type="term" value="C:ribosome"/>
    <property type="evidence" value="ECO:0007669"/>
    <property type="project" value="UniProtKB-KW"/>
</dbReference>
<proteinExistence type="inferred from homology"/>
<accession>B7T1Q7</accession>
<keyword evidence="2 5" id="KW-0689">Ribosomal protein</keyword>
<keyword evidence="3 5" id="KW-0687">Ribonucleoprotein</keyword>
<evidence type="ECO:0000313" key="6">
    <source>
        <dbReference type="EMBL" id="ACF70873.1"/>
    </source>
</evidence>
<comment type="subcellular location">
    <subcellularLocation>
        <location evidence="5">Plastid</location>
        <location evidence="5">Chloroplast</location>
    </subcellularLocation>
</comment>
<dbReference type="Pfam" id="PF00471">
    <property type="entry name" value="Ribosomal_L33"/>
    <property type="match status" value="1"/>
</dbReference>
<dbReference type="InterPro" id="IPR038584">
    <property type="entry name" value="Ribosomal_bL33_sf"/>
</dbReference>
<dbReference type="HAMAP" id="MF_00294">
    <property type="entry name" value="Ribosomal_bL33"/>
    <property type="match status" value="1"/>
</dbReference>
<organism evidence="6">
    <name type="scientific">Vaucheria litorea</name>
    <name type="common">Yellow-green alga</name>
    <dbReference type="NCBI Taxonomy" id="109269"/>
    <lineage>
        <taxon>Eukaryota</taxon>
        <taxon>Sar</taxon>
        <taxon>Stramenopiles</taxon>
        <taxon>Ochrophyta</taxon>
        <taxon>PX clade</taxon>
        <taxon>Xanthophyceae</taxon>
        <taxon>Vaucheriales</taxon>
        <taxon>Vaucheriaceae</taxon>
        <taxon>Vaucheria</taxon>
    </lineage>
</organism>